<dbReference type="PANTHER" id="PTHR21310:SF37">
    <property type="entry name" value="AMINOGLYCOSIDE PHOSPHOTRANSFERASE DOMAIN-CONTAINING PROTEIN"/>
    <property type="match status" value="1"/>
</dbReference>
<dbReference type="Pfam" id="PF01636">
    <property type="entry name" value="APH"/>
    <property type="match status" value="1"/>
</dbReference>
<evidence type="ECO:0000313" key="3">
    <source>
        <dbReference type="Proteomes" id="UP000813444"/>
    </source>
</evidence>
<evidence type="ECO:0000259" key="1">
    <source>
        <dbReference type="Pfam" id="PF01636"/>
    </source>
</evidence>
<dbReference type="Gene3D" id="3.90.1200.10">
    <property type="match status" value="1"/>
</dbReference>
<reference evidence="2" key="1">
    <citation type="journal article" date="2021" name="Nat. Commun.">
        <title>Genetic determinants of endophytism in the Arabidopsis root mycobiome.</title>
        <authorList>
            <person name="Mesny F."/>
            <person name="Miyauchi S."/>
            <person name="Thiergart T."/>
            <person name="Pickel B."/>
            <person name="Atanasova L."/>
            <person name="Karlsson M."/>
            <person name="Huettel B."/>
            <person name="Barry K.W."/>
            <person name="Haridas S."/>
            <person name="Chen C."/>
            <person name="Bauer D."/>
            <person name="Andreopoulos W."/>
            <person name="Pangilinan J."/>
            <person name="LaButti K."/>
            <person name="Riley R."/>
            <person name="Lipzen A."/>
            <person name="Clum A."/>
            <person name="Drula E."/>
            <person name="Henrissat B."/>
            <person name="Kohler A."/>
            <person name="Grigoriev I.V."/>
            <person name="Martin F.M."/>
            <person name="Hacquard S."/>
        </authorList>
    </citation>
    <scope>NUCLEOTIDE SEQUENCE</scope>
    <source>
        <strain evidence="2">MPI-CAGE-CH-0235</strain>
    </source>
</reference>
<evidence type="ECO:0000313" key="2">
    <source>
        <dbReference type="EMBL" id="KAH7308663.1"/>
    </source>
</evidence>
<proteinExistence type="predicted"/>
<dbReference type="InterPro" id="IPR002575">
    <property type="entry name" value="Aminoglycoside_PTrfase"/>
</dbReference>
<dbReference type="SUPFAM" id="SSF56112">
    <property type="entry name" value="Protein kinase-like (PK-like)"/>
    <property type="match status" value="1"/>
</dbReference>
<dbReference type="InterPro" id="IPR051678">
    <property type="entry name" value="AGP_Transferase"/>
</dbReference>
<gene>
    <name evidence="2" type="ORF">B0I35DRAFT_515741</name>
</gene>
<comment type="caution">
    <text evidence="2">The sequence shown here is derived from an EMBL/GenBank/DDBJ whole genome shotgun (WGS) entry which is preliminary data.</text>
</comment>
<dbReference type="PANTHER" id="PTHR21310">
    <property type="entry name" value="AMINOGLYCOSIDE PHOSPHOTRANSFERASE-RELATED-RELATED"/>
    <property type="match status" value="1"/>
</dbReference>
<dbReference type="EMBL" id="JAGPNK010000015">
    <property type="protein sequence ID" value="KAH7308663.1"/>
    <property type="molecule type" value="Genomic_DNA"/>
</dbReference>
<keyword evidence="3" id="KW-1185">Reference proteome</keyword>
<accession>A0A8K0SLB8</accession>
<sequence>MYAKLRLKCMQKDDLVWEKLENDMDEWDASVRTSDVYASVVAFILKHKPGKGKKMHSAVRGGYNTVYQLEYEDGTSVIMRVPVKDVVGSSEEKVLYEVATMRYVAEHTSIPVPRVYCHGTAKDNPTGLGPFIIMDYIEHHQNMSRALLDPKRDIDERPVLDPNITEEKLEYLYSQMADILLQLSHLQFPRIGSLIEDPRDGSVFVGGRPLTANMNDISIHTNAPPSVLPTRTKTYSTAEEWYRALSDMHMIQLAFQHNDAVEDEDDARDKYVARLLYRQLAIRGQLFDETKEFDGQFRLFSEDLRPTNVLLDKDLKVVGVIDWEFAHVAPAQFAFDPPWWLLLLEPEDWEDGYDGWMKAYEPRLETFLRVLRAEEDKMAAEQGLDASLKGLTLQQGKPTEKLLSERMRESWATRRWMVNYAARKSWSFDFVWWRFLDQRYFGPNEVEDHQERLSQLSEEQKSAMVECVSRKVREKSEAKIVHWEDKGAAGLLESMLV</sequence>
<organism evidence="2 3">
    <name type="scientific">Stachybotrys elegans</name>
    <dbReference type="NCBI Taxonomy" id="80388"/>
    <lineage>
        <taxon>Eukaryota</taxon>
        <taxon>Fungi</taxon>
        <taxon>Dikarya</taxon>
        <taxon>Ascomycota</taxon>
        <taxon>Pezizomycotina</taxon>
        <taxon>Sordariomycetes</taxon>
        <taxon>Hypocreomycetidae</taxon>
        <taxon>Hypocreales</taxon>
        <taxon>Stachybotryaceae</taxon>
        <taxon>Stachybotrys</taxon>
    </lineage>
</organism>
<name>A0A8K0SLB8_9HYPO</name>
<dbReference type="InterPro" id="IPR011009">
    <property type="entry name" value="Kinase-like_dom_sf"/>
</dbReference>
<feature type="domain" description="Aminoglycoside phosphotransferase" evidence="1">
    <location>
        <begin position="61"/>
        <end position="363"/>
    </location>
</feature>
<dbReference type="AlphaFoldDB" id="A0A8K0SLB8"/>
<protein>
    <submittedName>
        <fullName evidence="2">Phosphotransferase family protein</fullName>
    </submittedName>
</protein>
<dbReference type="OrthoDB" id="5412996at2759"/>
<dbReference type="Proteomes" id="UP000813444">
    <property type="component" value="Unassembled WGS sequence"/>
</dbReference>
<dbReference type="Gene3D" id="3.30.200.20">
    <property type="entry name" value="Phosphorylase Kinase, domain 1"/>
    <property type="match status" value="1"/>
</dbReference>